<feature type="transmembrane region" description="Helical" evidence="1">
    <location>
        <begin position="104"/>
        <end position="124"/>
    </location>
</feature>
<keyword evidence="1" id="KW-1133">Transmembrane helix</keyword>
<evidence type="ECO:0000313" key="2">
    <source>
        <dbReference type="EMBL" id="MCX2738670.1"/>
    </source>
</evidence>
<evidence type="ECO:0000313" key="3">
    <source>
        <dbReference type="Proteomes" id="UP001207228"/>
    </source>
</evidence>
<accession>A0ABT3RBK2</accession>
<comment type="caution">
    <text evidence="2">The sequence shown here is derived from an EMBL/GenBank/DDBJ whole genome shotgun (WGS) entry which is preliminary data.</text>
</comment>
<evidence type="ECO:0000256" key="1">
    <source>
        <dbReference type="SAM" id="Phobius"/>
    </source>
</evidence>
<dbReference type="RefSeq" id="WP_266050722.1">
    <property type="nucleotide sequence ID" value="NZ_JAPFQO010000001.1"/>
</dbReference>
<keyword evidence="1" id="KW-0812">Transmembrane</keyword>
<feature type="transmembrane region" description="Helical" evidence="1">
    <location>
        <begin position="20"/>
        <end position="46"/>
    </location>
</feature>
<keyword evidence="3" id="KW-1185">Reference proteome</keyword>
<name>A0ABT3RBK2_9BACT</name>
<reference evidence="2 3" key="1">
    <citation type="submission" date="2022-11" db="EMBL/GenBank/DDBJ databases">
        <title>The characterization of three novel Bacteroidetes species and genomic analysis of their roles in tidal elemental geochemical cycles.</title>
        <authorList>
            <person name="Ma K.-J."/>
        </authorList>
    </citation>
    <scope>NUCLEOTIDE SEQUENCE [LARGE SCALE GENOMIC DNA]</scope>
    <source>
        <strain evidence="2 3">M82</strain>
    </source>
</reference>
<dbReference type="EMBL" id="JAPFQO010000001">
    <property type="protein sequence ID" value="MCX2738670.1"/>
    <property type="molecule type" value="Genomic_DNA"/>
</dbReference>
<protein>
    <submittedName>
        <fullName evidence="2">Uncharacterized protein</fullName>
    </submittedName>
</protein>
<sequence length="134" mass="15336">MLNYEKLSKSTRTRTAMLLLLLFMVLAVADLFISFFGGLVLGVLLVQFEMEAQRFFRHSASYSKRIAGLIKAYTDLSPERKIQLKAGLQVLVFILILARVLDTFWGGLISGMLLALLSDDLIHYQRRRQKIKKN</sequence>
<organism evidence="2 3">
    <name type="scientific">Pontibacter anaerobius</name>
    <dbReference type="NCBI Taxonomy" id="2993940"/>
    <lineage>
        <taxon>Bacteria</taxon>
        <taxon>Pseudomonadati</taxon>
        <taxon>Bacteroidota</taxon>
        <taxon>Cytophagia</taxon>
        <taxon>Cytophagales</taxon>
        <taxon>Hymenobacteraceae</taxon>
        <taxon>Pontibacter</taxon>
    </lineage>
</organism>
<dbReference type="Proteomes" id="UP001207228">
    <property type="component" value="Unassembled WGS sequence"/>
</dbReference>
<keyword evidence="1" id="KW-0472">Membrane</keyword>
<gene>
    <name evidence="2" type="ORF">OO017_01825</name>
</gene>
<proteinExistence type="predicted"/>